<proteinExistence type="predicted"/>
<dbReference type="GeneID" id="56079984"/>
<dbReference type="Pfam" id="PF20575">
    <property type="entry name" value="HTH_63"/>
    <property type="match status" value="1"/>
</dbReference>
<gene>
    <name evidence="1" type="ORF">HZS55_18935</name>
</gene>
<sequence length="170" mass="19226">MTTNTSDQRIELYLRGDTYGSYDRQQRILGRVEDLEAEGVVTDTEVDASWQRIRTPEQDSRDEALATYEEFGEWASENGYRLEPAFERRQRSYIGTDAVHDVVVFPMASLAVYEGSDLQAVFPCADETGAINFTVQDCLDAFEAGESEWFEQFAPVTVDRASPRLTVDAD</sequence>
<dbReference type="Proteomes" id="UP000509667">
    <property type="component" value="Chromosome"/>
</dbReference>
<dbReference type="AlphaFoldDB" id="A0A7D5PBR5"/>
<organism evidence="1 2">
    <name type="scientific">Halosimplex rubrum</name>
    <dbReference type="NCBI Taxonomy" id="869889"/>
    <lineage>
        <taxon>Archaea</taxon>
        <taxon>Methanobacteriati</taxon>
        <taxon>Methanobacteriota</taxon>
        <taxon>Stenosarchaea group</taxon>
        <taxon>Halobacteria</taxon>
        <taxon>Halobacteriales</taxon>
        <taxon>Haloarculaceae</taxon>
        <taxon>Halosimplex</taxon>
    </lineage>
</organism>
<dbReference type="OrthoDB" id="241883at2157"/>
<evidence type="ECO:0000313" key="2">
    <source>
        <dbReference type="Proteomes" id="UP000509667"/>
    </source>
</evidence>
<dbReference type="KEGG" id="hrr:HZS55_18935"/>
<dbReference type="RefSeq" id="WP_179909110.1">
    <property type="nucleotide sequence ID" value="NZ_CP058910.1"/>
</dbReference>
<protein>
    <submittedName>
        <fullName evidence="1">Uncharacterized protein</fullName>
    </submittedName>
</protein>
<evidence type="ECO:0000313" key="1">
    <source>
        <dbReference type="EMBL" id="QLH79240.1"/>
    </source>
</evidence>
<name>A0A7D5PBR5_9EURY</name>
<reference evidence="1 2" key="1">
    <citation type="submission" date="2020-07" db="EMBL/GenBank/DDBJ databases">
        <title>Halosimplex pelagicum sp. nov. and Halosimplex rubrum sp. nov., isolated from salted brown alga Laminaria, and emended description of the genus Halosimplex.</title>
        <authorList>
            <person name="Cui H."/>
        </authorList>
    </citation>
    <scope>NUCLEOTIDE SEQUENCE [LARGE SCALE GENOMIC DNA]</scope>
    <source>
        <strain evidence="1 2">R27</strain>
    </source>
</reference>
<dbReference type="InterPro" id="IPR046783">
    <property type="entry name" value="HTH_63"/>
</dbReference>
<accession>A0A7D5PBR5</accession>
<keyword evidence="2" id="KW-1185">Reference proteome</keyword>
<dbReference type="EMBL" id="CP058910">
    <property type="protein sequence ID" value="QLH79240.1"/>
    <property type="molecule type" value="Genomic_DNA"/>
</dbReference>